<name>A0A8T5Z6W7_ECOLX</name>
<evidence type="ECO:0000313" key="2">
    <source>
        <dbReference type="Proteomes" id="UP000460875"/>
    </source>
</evidence>
<protein>
    <submittedName>
        <fullName evidence="1">Uncharacterized protein</fullName>
    </submittedName>
</protein>
<dbReference type="AlphaFoldDB" id="A0A8T5Z6W7"/>
<dbReference type="EMBL" id="WTQT01000002">
    <property type="protein sequence ID" value="MWR36603.1"/>
    <property type="molecule type" value="Genomic_DNA"/>
</dbReference>
<sequence length="95" mass="11426">MHNKDVQWGDDEDSLVRKYGSPEHYFINPRHDFVGIYYGGIERTYPSNNPEFKDVPIKEMFWNVNKDLNLTCWLHYKNGKWIVISRVYWPPGSKF</sequence>
<evidence type="ECO:0000313" key="1">
    <source>
        <dbReference type="EMBL" id="MWR36603.1"/>
    </source>
</evidence>
<comment type="caution">
    <text evidence="1">The sequence shown here is derived from an EMBL/GenBank/DDBJ whole genome shotgun (WGS) entry which is preliminary data.</text>
</comment>
<reference evidence="1 2" key="1">
    <citation type="submission" date="2019-12" db="EMBL/GenBank/DDBJ databases">
        <title>Enteriobacteria Tanzani isolates_8377-8380.</title>
        <authorList>
            <person name="Subbiah M."/>
            <person name="Call D."/>
        </authorList>
    </citation>
    <scope>NUCLEOTIDE SEQUENCE [LARGE SCALE GENOMIC DNA]</scope>
    <source>
        <strain evidence="1 2">8379wE2</strain>
    </source>
</reference>
<accession>A0A8T5Z6W7</accession>
<organism evidence="1 2">
    <name type="scientific">Escherichia coli</name>
    <dbReference type="NCBI Taxonomy" id="562"/>
    <lineage>
        <taxon>Bacteria</taxon>
        <taxon>Pseudomonadati</taxon>
        <taxon>Pseudomonadota</taxon>
        <taxon>Gammaproteobacteria</taxon>
        <taxon>Enterobacterales</taxon>
        <taxon>Enterobacteriaceae</taxon>
        <taxon>Escherichia</taxon>
    </lineage>
</organism>
<gene>
    <name evidence="1" type="ORF">GP975_00475</name>
</gene>
<proteinExistence type="predicted"/>
<dbReference type="Proteomes" id="UP000460875">
    <property type="component" value="Unassembled WGS sequence"/>
</dbReference>